<evidence type="ECO:0000313" key="2">
    <source>
        <dbReference type="EMBL" id="PLW44035.1"/>
    </source>
</evidence>
<dbReference type="AlphaFoldDB" id="A0A2N5V203"/>
<name>A0A2N5V203_9BASI</name>
<keyword evidence="1" id="KW-0472">Membrane</keyword>
<evidence type="ECO:0000313" key="3">
    <source>
        <dbReference type="Proteomes" id="UP000235392"/>
    </source>
</evidence>
<keyword evidence="1" id="KW-1133">Transmembrane helix</keyword>
<organism evidence="2 3">
    <name type="scientific">Puccinia coronata f. sp. avenae</name>
    <dbReference type="NCBI Taxonomy" id="200324"/>
    <lineage>
        <taxon>Eukaryota</taxon>
        <taxon>Fungi</taxon>
        <taxon>Dikarya</taxon>
        <taxon>Basidiomycota</taxon>
        <taxon>Pucciniomycotina</taxon>
        <taxon>Pucciniomycetes</taxon>
        <taxon>Pucciniales</taxon>
        <taxon>Pucciniaceae</taxon>
        <taxon>Puccinia</taxon>
    </lineage>
</organism>
<protein>
    <submittedName>
        <fullName evidence="2">Uncharacterized protein</fullName>
    </submittedName>
</protein>
<feature type="transmembrane region" description="Helical" evidence="1">
    <location>
        <begin position="96"/>
        <end position="118"/>
    </location>
</feature>
<reference evidence="2 3" key="1">
    <citation type="submission" date="2017-11" db="EMBL/GenBank/DDBJ databases">
        <title>De novo assembly and phasing of dikaryotic genomes from two isolates of Puccinia coronata f. sp. avenae, the causal agent of oat crown rust.</title>
        <authorList>
            <person name="Miller M.E."/>
            <person name="Zhang Y."/>
            <person name="Omidvar V."/>
            <person name="Sperschneider J."/>
            <person name="Schwessinger B."/>
            <person name="Raley C."/>
            <person name="Palmer J.M."/>
            <person name="Garnica D."/>
            <person name="Upadhyaya N."/>
            <person name="Rathjen J."/>
            <person name="Taylor J.M."/>
            <person name="Park R.F."/>
            <person name="Dodds P.N."/>
            <person name="Hirsch C.D."/>
            <person name="Kianian S.F."/>
            <person name="Figueroa M."/>
        </authorList>
    </citation>
    <scope>NUCLEOTIDE SEQUENCE [LARGE SCALE GENOMIC DNA]</scope>
    <source>
        <strain evidence="2">12SD80</strain>
    </source>
</reference>
<gene>
    <name evidence="2" type="ORF">PCASD_04886</name>
</gene>
<accession>A0A2N5V203</accession>
<sequence>MSTQPSHMGGLQLDVNESKNNSELGASADSYLPYSIAIIRRPVLCPSACLNPALGDIRFGHLSLHTISSLKGLLLPRRQVMTPVTADPARTCSQTLIGLAFMFEFLISILVRQIVWLFETLMSFFNPPKILNDALEATIVAVFIDSCFNLQSSHCLGR</sequence>
<dbReference type="Proteomes" id="UP000235392">
    <property type="component" value="Unassembled WGS sequence"/>
</dbReference>
<comment type="caution">
    <text evidence="2">The sequence shown here is derived from an EMBL/GenBank/DDBJ whole genome shotgun (WGS) entry which is preliminary data.</text>
</comment>
<dbReference type="EMBL" id="PGCI01000061">
    <property type="protein sequence ID" value="PLW44035.1"/>
    <property type="molecule type" value="Genomic_DNA"/>
</dbReference>
<proteinExistence type="predicted"/>
<keyword evidence="1" id="KW-0812">Transmembrane</keyword>
<evidence type="ECO:0000256" key="1">
    <source>
        <dbReference type="SAM" id="Phobius"/>
    </source>
</evidence>